<accession>A0A5B7F2Z9</accession>
<dbReference type="EMBL" id="VSRR010005043">
    <property type="protein sequence ID" value="MPC41401.1"/>
    <property type="molecule type" value="Genomic_DNA"/>
</dbReference>
<evidence type="ECO:0000313" key="2">
    <source>
        <dbReference type="Proteomes" id="UP000324222"/>
    </source>
</evidence>
<dbReference type="AlphaFoldDB" id="A0A5B7F2Z9"/>
<name>A0A5B7F2Z9_PORTR</name>
<comment type="caution">
    <text evidence="1">The sequence shown here is derived from an EMBL/GenBank/DDBJ whole genome shotgun (WGS) entry which is preliminary data.</text>
</comment>
<gene>
    <name evidence="1" type="ORF">E2C01_034991</name>
</gene>
<organism evidence="1 2">
    <name type="scientific">Portunus trituberculatus</name>
    <name type="common">Swimming crab</name>
    <name type="synonym">Neptunus trituberculatus</name>
    <dbReference type="NCBI Taxonomy" id="210409"/>
    <lineage>
        <taxon>Eukaryota</taxon>
        <taxon>Metazoa</taxon>
        <taxon>Ecdysozoa</taxon>
        <taxon>Arthropoda</taxon>
        <taxon>Crustacea</taxon>
        <taxon>Multicrustacea</taxon>
        <taxon>Malacostraca</taxon>
        <taxon>Eumalacostraca</taxon>
        <taxon>Eucarida</taxon>
        <taxon>Decapoda</taxon>
        <taxon>Pleocyemata</taxon>
        <taxon>Brachyura</taxon>
        <taxon>Eubrachyura</taxon>
        <taxon>Portunoidea</taxon>
        <taxon>Portunidae</taxon>
        <taxon>Portuninae</taxon>
        <taxon>Portunus</taxon>
    </lineage>
</organism>
<proteinExistence type="predicted"/>
<evidence type="ECO:0000313" key="1">
    <source>
        <dbReference type="EMBL" id="MPC41401.1"/>
    </source>
</evidence>
<reference evidence="1 2" key="1">
    <citation type="submission" date="2019-05" db="EMBL/GenBank/DDBJ databases">
        <title>Another draft genome of Portunus trituberculatus and its Hox gene families provides insights of decapod evolution.</title>
        <authorList>
            <person name="Jeong J.-H."/>
            <person name="Song I."/>
            <person name="Kim S."/>
            <person name="Choi T."/>
            <person name="Kim D."/>
            <person name="Ryu S."/>
            <person name="Kim W."/>
        </authorList>
    </citation>
    <scope>NUCLEOTIDE SEQUENCE [LARGE SCALE GENOMIC DNA]</scope>
    <source>
        <tissue evidence="1">Muscle</tissue>
    </source>
</reference>
<dbReference type="Proteomes" id="UP000324222">
    <property type="component" value="Unassembled WGS sequence"/>
</dbReference>
<keyword evidence="2" id="KW-1185">Reference proteome</keyword>
<protein>
    <submittedName>
        <fullName evidence="1">Uncharacterized protein</fullName>
    </submittedName>
</protein>
<sequence>MYQLLPQLKVHELRGCWYWGLPGGLVHEVVKSACTCGEGIKITPLYLGSKVVLGVKMTA</sequence>